<dbReference type="Proteomes" id="UP000315439">
    <property type="component" value="Unassembled WGS sequence"/>
</dbReference>
<dbReference type="PANTHER" id="PTHR34982:SF1">
    <property type="entry name" value="FLAGELLAR ASSEMBLY PROTEIN FLIH"/>
    <property type="match status" value="1"/>
</dbReference>
<comment type="subcellular location">
    <subcellularLocation>
        <location evidence="2">Cytoplasm</location>
    </subcellularLocation>
</comment>
<protein>
    <recommendedName>
        <fullName evidence="4">Flagellar assembly protein FliH</fullName>
    </recommendedName>
</protein>
<evidence type="ECO:0000256" key="8">
    <source>
        <dbReference type="ARBA" id="ARBA00022927"/>
    </source>
</evidence>
<evidence type="ECO:0000256" key="2">
    <source>
        <dbReference type="ARBA" id="ARBA00004496"/>
    </source>
</evidence>
<evidence type="ECO:0000256" key="7">
    <source>
        <dbReference type="ARBA" id="ARBA00022795"/>
    </source>
</evidence>
<dbReference type="InterPro" id="IPR000563">
    <property type="entry name" value="Flag_FliH"/>
</dbReference>
<keyword evidence="8" id="KW-0653">Protein transport</keyword>
<keyword evidence="9" id="KW-1006">Bacterial flagellum protein export</keyword>
<keyword evidence="6" id="KW-0963">Cytoplasm</keyword>
<dbReference type="AlphaFoldDB" id="A0A545UBB7"/>
<evidence type="ECO:0000256" key="3">
    <source>
        <dbReference type="ARBA" id="ARBA00006602"/>
    </source>
</evidence>
<dbReference type="GO" id="GO:0071973">
    <property type="term" value="P:bacterial-type flagellum-dependent cell motility"/>
    <property type="evidence" value="ECO:0007669"/>
    <property type="project" value="InterPro"/>
</dbReference>
<evidence type="ECO:0000256" key="5">
    <source>
        <dbReference type="ARBA" id="ARBA00022448"/>
    </source>
</evidence>
<dbReference type="Pfam" id="PF02108">
    <property type="entry name" value="FliH"/>
    <property type="match status" value="1"/>
</dbReference>
<organism evidence="12 13">
    <name type="scientific">Aliikangiella coralliicola</name>
    <dbReference type="NCBI Taxonomy" id="2592383"/>
    <lineage>
        <taxon>Bacteria</taxon>
        <taxon>Pseudomonadati</taxon>
        <taxon>Pseudomonadota</taxon>
        <taxon>Gammaproteobacteria</taxon>
        <taxon>Oceanospirillales</taxon>
        <taxon>Pleioneaceae</taxon>
        <taxon>Aliikangiella</taxon>
    </lineage>
</organism>
<keyword evidence="12" id="KW-0969">Cilium</keyword>
<dbReference type="PANTHER" id="PTHR34982">
    <property type="entry name" value="YOP PROTEINS TRANSLOCATION PROTEIN L"/>
    <property type="match status" value="1"/>
</dbReference>
<dbReference type="PRINTS" id="PR01003">
    <property type="entry name" value="FLGFLIH"/>
</dbReference>
<comment type="function">
    <text evidence="1">Needed for flagellar regrowth and assembly.</text>
</comment>
<comment type="similarity">
    <text evidence="3">Belongs to the FliH family.</text>
</comment>
<keyword evidence="13" id="KW-1185">Reference proteome</keyword>
<evidence type="ECO:0000256" key="6">
    <source>
        <dbReference type="ARBA" id="ARBA00022490"/>
    </source>
</evidence>
<dbReference type="GO" id="GO:0015031">
    <property type="term" value="P:protein transport"/>
    <property type="evidence" value="ECO:0007669"/>
    <property type="project" value="UniProtKB-KW"/>
</dbReference>
<evidence type="ECO:0000256" key="10">
    <source>
        <dbReference type="SAM" id="Coils"/>
    </source>
</evidence>
<reference evidence="12 13" key="1">
    <citation type="submission" date="2019-07" db="EMBL/GenBank/DDBJ databases">
        <title>Draft genome for Aliikangiella sp. M105.</title>
        <authorList>
            <person name="Wang G."/>
        </authorList>
    </citation>
    <scope>NUCLEOTIDE SEQUENCE [LARGE SCALE GENOMIC DNA]</scope>
    <source>
        <strain evidence="12 13">M105</strain>
    </source>
</reference>
<dbReference type="InterPro" id="IPR051472">
    <property type="entry name" value="T3SS_Stator/FliH"/>
</dbReference>
<feature type="coiled-coil region" evidence="10">
    <location>
        <begin position="41"/>
        <end position="101"/>
    </location>
</feature>
<evidence type="ECO:0000259" key="11">
    <source>
        <dbReference type="Pfam" id="PF02108"/>
    </source>
</evidence>
<keyword evidence="5" id="KW-0813">Transport</keyword>
<comment type="caution">
    <text evidence="12">The sequence shown here is derived from an EMBL/GenBank/DDBJ whole genome shotgun (WGS) entry which is preliminary data.</text>
</comment>
<dbReference type="GO" id="GO:0009288">
    <property type="term" value="C:bacterial-type flagellum"/>
    <property type="evidence" value="ECO:0007669"/>
    <property type="project" value="InterPro"/>
</dbReference>
<dbReference type="GO" id="GO:0003774">
    <property type="term" value="F:cytoskeletal motor activity"/>
    <property type="evidence" value="ECO:0007669"/>
    <property type="project" value="InterPro"/>
</dbReference>
<sequence>MVMKLKSDSPIKPLKDNTKYSPWKVPSLELGDAPNFIQPVEEEEVEELSEEEQERISAEELQAIRDEAYQQGLNEGREAGLAAAKQQIDELTKSLSEVIEQLTEPTRQCGEQTQNELLQLAFAIARQIVRRELQQDPTQLIAIIREALKLLPVGSKSITIALHPEDALIVKNALSIGTENDSGNWEIKGDPSVVRGGCQVNTENSKVDASIDKQIAVLFSRIAGGQRAGESDGE</sequence>
<keyword evidence="12" id="KW-0966">Cell projection</keyword>
<dbReference type="GO" id="GO:0044781">
    <property type="term" value="P:bacterial-type flagellum organization"/>
    <property type="evidence" value="ECO:0007669"/>
    <property type="project" value="UniProtKB-KW"/>
</dbReference>
<dbReference type="InterPro" id="IPR018035">
    <property type="entry name" value="Flagellar_FliH/T3SS_HrpE"/>
</dbReference>
<evidence type="ECO:0000256" key="4">
    <source>
        <dbReference type="ARBA" id="ARBA00016507"/>
    </source>
</evidence>
<name>A0A545UBB7_9GAMM</name>
<evidence type="ECO:0000313" key="12">
    <source>
        <dbReference type="EMBL" id="TQV86723.1"/>
    </source>
</evidence>
<evidence type="ECO:0000313" key="13">
    <source>
        <dbReference type="Proteomes" id="UP000315439"/>
    </source>
</evidence>
<evidence type="ECO:0000256" key="1">
    <source>
        <dbReference type="ARBA" id="ARBA00003041"/>
    </source>
</evidence>
<gene>
    <name evidence="12" type="ORF">FLL46_17685</name>
</gene>
<dbReference type="EMBL" id="VIKS01000010">
    <property type="protein sequence ID" value="TQV86723.1"/>
    <property type="molecule type" value="Genomic_DNA"/>
</dbReference>
<keyword evidence="7" id="KW-1005">Bacterial flagellum biogenesis</keyword>
<dbReference type="OrthoDB" id="8480773at2"/>
<keyword evidence="12" id="KW-0282">Flagellum</keyword>
<proteinExistence type="inferred from homology"/>
<keyword evidence="10" id="KW-0175">Coiled coil</keyword>
<dbReference type="GO" id="GO:0005829">
    <property type="term" value="C:cytosol"/>
    <property type="evidence" value="ECO:0007669"/>
    <property type="project" value="TreeGrafter"/>
</dbReference>
<evidence type="ECO:0000256" key="9">
    <source>
        <dbReference type="ARBA" id="ARBA00023225"/>
    </source>
</evidence>
<accession>A0A545UBB7</accession>
<feature type="domain" description="Flagellar assembly protein FliH/Type III secretion system HrpE" evidence="11">
    <location>
        <begin position="91"/>
        <end position="215"/>
    </location>
</feature>